<dbReference type="AlphaFoldDB" id="A0A7W4W5W1"/>
<name>A0A7W4W5W1_9GAMM</name>
<dbReference type="GO" id="GO:0000166">
    <property type="term" value="F:nucleotide binding"/>
    <property type="evidence" value="ECO:0007669"/>
    <property type="project" value="InterPro"/>
</dbReference>
<dbReference type="Gene3D" id="3.40.50.720">
    <property type="entry name" value="NAD(P)-binding Rossmann-like Domain"/>
    <property type="match status" value="1"/>
</dbReference>
<evidence type="ECO:0000313" key="3">
    <source>
        <dbReference type="EMBL" id="MBB3047925.1"/>
    </source>
</evidence>
<dbReference type="InterPro" id="IPR051317">
    <property type="entry name" value="Gfo/Idh/MocA_oxidoreduct"/>
</dbReference>
<accession>A0A7W4W5W1</accession>
<dbReference type="InterPro" id="IPR000683">
    <property type="entry name" value="Gfo/Idh/MocA-like_OxRdtase_N"/>
</dbReference>
<evidence type="ECO:0000259" key="2">
    <source>
        <dbReference type="Pfam" id="PF22725"/>
    </source>
</evidence>
<reference evidence="3 4" key="1">
    <citation type="submission" date="2020-08" db="EMBL/GenBank/DDBJ databases">
        <title>Genomic Encyclopedia of Type Strains, Phase III (KMG-III): the genomes of soil and plant-associated and newly described type strains.</title>
        <authorList>
            <person name="Whitman W."/>
        </authorList>
    </citation>
    <scope>NUCLEOTIDE SEQUENCE [LARGE SCALE GENOMIC DNA]</scope>
    <source>
        <strain evidence="3 4">CECT 8654</strain>
    </source>
</reference>
<feature type="domain" description="Gfo/Idh/MocA-like oxidoreductase N-terminal" evidence="1">
    <location>
        <begin position="8"/>
        <end position="137"/>
    </location>
</feature>
<evidence type="ECO:0000313" key="4">
    <source>
        <dbReference type="Proteomes" id="UP000537130"/>
    </source>
</evidence>
<dbReference type="Proteomes" id="UP000537130">
    <property type="component" value="Unassembled WGS sequence"/>
</dbReference>
<dbReference type="SUPFAM" id="SSF55347">
    <property type="entry name" value="Glyceraldehyde-3-phosphate dehydrogenase-like, C-terminal domain"/>
    <property type="match status" value="1"/>
</dbReference>
<dbReference type="InterPro" id="IPR055170">
    <property type="entry name" value="GFO_IDH_MocA-like_dom"/>
</dbReference>
<organism evidence="3 4">
    <name type="scientific">Litorivivens lipolytica</name>
    <dbReference type="NCBI Taxonomy" id="1524264"/>
    <lineage>
        <taxon>Bacteria</taxon>
        <taxon>Pseudomonadati</taxon>
        <taxon>Pseudomonadota</taxon>
        <taxon>Gammaproteobacteria</taxon>
        <taxon>Litorivivens</taxon>
    </lineage>
</organism>
<dbReference type="PANTHER" id="PTHR43708:SF3">
    <property type="entry name" value="OXIDOREDUCTASE"/>
    <property type="match status" value="1"/>
</dbReference>
<comment type="caution">
    <text evidence="3">The sequence shown here is derived from an EMBL/GenBank/DDBJ whole genome shotgun (WGS) entry which is preliminary data.</text>
</comment>
<dbReference type="Gene3D" id="3.30.360.10">
    <property type="entry name" value="Dihydrodipicolinate Reductase, domain 2"/>
    <property type="match status" value="1"/>
</dbReference>
<dbReference type="InterPro" id="IPR036291">
    <property type="entry name" value="NAD(P)-bd_dom_sf"/>
</dbReference>
<dbReference type="SUPFAM" id="SSF51735">
    <property type="entry name" value="NAD(P)-binding Rossmann-fold domains"/>
    <property type="match status" value="1"/>
</dbReference>
<sequence length="397" mass="42903">MTTIPRKIRMGMVGGGPGSMIGPIHRAAANLDGQIELVCGVFSSKADISKAQGRELFLPDERCYASFEEMMQREAQLPKGERMDFVAVVTPNHLHFPVAKAALENGFHVLSDKPATLNLSEAEALAECVQKSSLLYGLTHTYAGYPMIKQARDMVREGRLGKVRKVLVEYPQGWLSQAGIEAGSKQAEWRLDPARSGASTCVGDIGSHAAHLSEYVIGSAITAICADLGSVVEGRQMDDDAAILLRFQNGARGVLIASQICAGEENNLKIRVYGEHGGLEWNHTDPNTLLLKPLDANPQVFRAGGPDMTPLAAANCRTPGGHPEGYLEAFANHYRNFAGQVRARIEGRAATDVELDVPGLSDALRGMRFIESAVAASASETKWFLLPELQLLQENTP</sequence>
<dbReference type="RefSeq" id="WP_246386750.1">
    <property type="nucleotide sequence ID" value="NZ_JACHWY010000002.1"/>
</dbReference>
<evidence type="ECO:0000259" key="1">
    <source>
        <dbReference type="Pfam" id="PF01408"/>
    </source>
</evidence>
<dbReference type="Pfam" id="PF22725">
    <property type="entry name" value="GFO_IDH_MocA_C3"/>
    <property type="match status" value="1"/>
</dbReference>
<dbReference type="Pfam" id="PF01408">
    <property type="entry name" value="GFO_IDH_MocA"/>
    <property type="match status" value="1"/>
</dbReference>
<feature type="domain" description="GFO/IDH/MocA-like oxidoreductase" evidence="2">
    <location>
        <begin position="149"/>
        <end position="280"/>
    </location>
</feature>
<protein>
    <submittedName>
        <fullName evidence="3">Putative dehydrogenase</fullName>
    </submittedName>
</protein>
<dbReference type="EMBL" id="JACHWY010000002">
    <property type="protein sequence ID" value="MBB3047925.1"/>
    <property type="molecule type" value="Genomic_DNA"/>
</dbReference>
<proteinExistence type="predicted"/>
<keyword evidence="4" id="KW-1185">Reference proteome</keyword>
<gene>
    <name evidence="3" type="ORF">FHR99_002191</name>
</gene>
<dbReference type="PANTHER" id="PTHR43708">
    <property type="entry name" value="CONSERVED EXPRESSED OXIDOREDUCTASE (EUROFUNG)"/>
    <property type="match status" value="1"/>
</dbReference>